<organism evidence="1 2">
    <name type="scientific">Lacrimispora celerecrescens</name>
    <dbReference type="NCBI Taxonomy" id="29354"/>
    <lineage>
        <taxon>Bacteria</taxon>
        <taxon>Bacillati</taxon>
        <taxon>Bacillota</taxon>
        <taxon>Clostridia</taxon>
        <taxon>Lachnospirales</taxon>
        <taxon>Lachnospiraceae</taxon>
        <taxon>Lacrimispora</taxon>
    </lineage>
</organism>
<dbReference type="AlphaFoldDB" id="A0A084JKP7"/>
<dbReference type="RefSeq" id="WP_038282245.1">
    <property type="nucleotide sequence ID" value="NZ_JPME01000017.1"/>
</dbReference>
<dbReference type="OrthoDB" id="2084516at2"/>
<dbReference type="EMBL" id="JPME01000017">
    <property type="protein sequence ID" value="KEZ89531.1"/>
    <property type="molecule type" value="Genomic_DNA"/>
</dbReference>
<dbReference type="STRING" id="29354.IO98_14610"/>
<dbReference type="Proteomes" id="UP000028525">
    <property type="component" value="Unassembled WGS sequence"/>
</dbReference>
<protein>
    <submittedName>
        <fullName evidence="1">Uncharacterized protein</fullName>
    </submittedName>
</protein>
<comment type="caution">
    <text evidence="1">The sequence shown here is derived from an EMBL/GenBank/DDBJ whole genome shotgun (WGS) entry which is preliminary data.</text>
</comment>
<accession>A0A084JKP7</accession>
<name>A0A084JKP7_9FIRM</name>
<evidence type="ECO:0000313" key="2">
    <source>
        <dbReference type="Proteomes" id="UP000028525"/>
    </source>
</evidence>
<gene>
    <name evidence="1" type="ORF">IO98_14610</name>
</gene>
<reference evidence="1 2" key="1">
    <citation type="submission" date="2014-07" db="EMBL/GenBank/DDBJ databases">
        <title>Draft genome of Clostridium celerecrescens 152B isolated from sediments associated with methane hydrate from Krishna Godavari basin.</title>
        <authorList>
            <person name="Honkalas V.S."/>
            <person name="Dabir A.P."/>
            <person name="Arora P."/>
            <person name="Dhakephalkar P.K."/>
        </authorList>
    </citation>
    <scope>NUCLEOTIDE SEQUENCE [LARGE SCALE GENOMIC DNA]</scope>
    <source>
        <strain evidence="1 2">152B</strain>
    </source>
</reference>
<proteinExistence type="predicted"/>
<keyword evidence="2" id="KW-1185">Reference proteome</keyword>
<sequence>MFRMWAKLMKDTRIMKDTVICISDYSLSRTTMVFQALDDICLQFDLGKPMWLDATVHEFQKHSKARFTQDNFIEYIDFDFLEIQVIEE</sequence>
<evidence type="ECO:0000313" key="1">
    <source>
        <dbReference type="EMBL" id="KEZ89531.1"/>
    </source>
</evidence>